<reference evidence="1 2" key="1">
    <citation type="journal article" date="2015" name="Genome Announc.">
        <title>Draft Genome Sequence of Cyanobacterium Hassallia byssoidea Strain VB512170, Isolated from Monuments in India.</title>
        <authorList>
            <person name="Singh D."/>
            <person name="Chandrababunaidu M.M."/>
            <person name="Panda A."/>
            <person name="Sen D."/>
            <person name="Bhattacharyya S."/>
            <person name="Adhikary S.P."/>
            <person name="Tripathy S."/>
        </authorList>
    </citation>
    <scope>NUCLEOTIDE SEQUENCE [LARGE SCALE GENOMIC DNA]</scope>
    <source>
        <strain evidence="1 2">VB512170</strain>
    </source>
</reference>
<organism evidence="1 2">
    <name type="scientific">Hassallia byssoidea VB512170</name>
    <dbReference type="NCBI Taxonomy" id="1304833"/>
    <lineage>
        <taxon>Bacteria</taxon>
        <taxon>Bacillati</taxon>
        <taxon>Cyanobacteriota</taxon>
        <taxon>Cyanophyceae</taxon>
        <taxon>Nostocales</taxon>
        <taxon>Tolypothrichaceae</taxon>
        <taxon>Hassallia</taxon>
    </lineage>
</organism>
<dbReference type="AlphaFoldDB" id="A0A846HG25"/>
<dbReference type="Proteomes" id="UP000031549">
    <property type="component" value="Unassembled WGS sequence"/>
</dbReference>
<protein>
    <submittedName>
        <fullName evidence="1">Uncharacterized protein</fullName>
    </submittedName>
</protein>
<dbReference type="EMBL" id="JTCM02000102">
    <property type="protein sequence ID" value="NEU76275.1"/>
    <property type="molecule type" value="Genomic_DNA"/>
</dbReference>
<name>A0A846HG25_9CYAN</name>
<sequence>MYENPRIIKPAELGIENYNNRSLCLILLRVLLMTKPPAFTLVAFR</sequence>
<gene>
    <name evidence="1" type="ORF">PI95_028040</name>
</gene>
<keyword evidence="2" id="KW-1185">Reference proteome</keyword>
<dbReference type="RefSeq" id="WP_163519268.1">
    <property type="nucleotide sequence ID" value="NZ_JTCM02000102.1"/>
</dbReference>
<evidence type="ECO:0000313" key="2">
    <source>
        <dbReference type="Proteomes" id="UP000031549"/>
    </source>
</evidence>
<comment type="caution">
    <text evidence="1">The sequence shown here is derived from an EMBL/GenBank/DDBJ whole genome shotgun (WGS) entry which is preliminary data.</text>
</comment>
<proteinExistence type="predicted"/>
<evidence type="ECO:0000313" key="1">
    <source>
        <dbReference type="EMBL" id="NEU76275.1"/>
    </source>
</evidence>
<accession>A0A846HG25</accession>